<protein>
    <submittedName>
        <fullName evidence="2">Uncharacterized protein</fullName>
    </submittedName>
</protein>
<comment type="caution">
    <text evidence="2">The sequence shown here is derived from an EMBL/GenBank/DDBJ whole genome shotgun (WGS) entry which is preliminary data.</text>
</comment>
<accession>A0A7U7GEX8</accession>
<proteinExistence type="predicted"/>
<organism evidence="2 3">
    <name type="scientific">Candidatus Contendobacter odensis Run_B_J11</name>
    <dbReference type="NCBI Taxonomy" id="1400861"/>
    <lineage>
        <taxon>Bacteria</taxon>
        <taxon>Pseudomonadati</taxon>
        <taxon>Pseudomonadota</taxon>
        <taxon>Gammaproteobacteria</taxon>
        <taxon>Candidatus Competibacteraceae</taxon>
        <taxon>Candidatus Contendibacter</taxon>
    </lineage>
</organism>
<keyword evidence="1" id="KW-0472">Membrane</keyword>
<evidence type="ECO:0000313" key="3">
    <source>
        <dbReference type="Proteomes" id="UP000019184"/>
    </source>
</evidence>
<keyword evidence="1" id="KW-0812">Transmembrane</keyword>
<dbReference type="AlphaFoldDB" id="A0A7U7GEX8"/>
<dbReference type="EMBL" id="CBTK010000283">
    <property type="protein sequence ID" value="CDH46933.1"/>
    <property type="molecule type" value="Genomic_DNA"/>
</dbReference>
<keyword evidence="3" id="KW-1185">Reference proteome</keyword>
<gene>
    <name evidence="2" type="ORF">BN874_660001</name>
</gene>
<dbReference type="Proteomes" id="UP000019184">
    <property type="component" value="Unassembled WGS sequence"/>
</dbReference>
<evidence type="ECO:0000313" key="2">
    <source>
        <dbReference type="EMBL" id="CDH46933.1"/>
    </source>
</evidence>
<keyword evidence="1" id="KW-1133">Transmembrane helix</keyword>
<reference evidence="2 3" key="1">
    <citation type="journal article" date="2014" name="ISME J.">
        <title>Candidatus Competibacter-lineage genomes retrieved from metagenomes reveal functional metabolic diversity.</title>
        <authorList>
            <person name="McIlroy S.J."/>
            <person name="Albertsen M."/>
            <person name="Andresen E.K."/>
            <person name="Saunders A.M."/>
            <person name="Kristiansen R."/>
            <person name="Stokholm-Bjerregaard M."/>
            <person name="Nielsen K.L."/>
            <person name="Nielsen P.H."/>
        </authorList>
    </citation>
    <scope>NUCLEOTIDE SEQUENCE [LARGE SCALE GENOMIC DNA]</scope>
    <source>
        <strain evidence="2 3">Run_B_J11</strain>
    </source>
</reference>
<name>A0A7U7GEX8_9GAMM</name>
<evidence type="ECO:0000256" key="1">
    <source>
        <dbReference type="SAM" id="Phobius"/>
    </source>
</evidence>
<sequence length="77" mass="8958">MNYRCDHSKNLRLWRDLAGILIYDDRNRALCAGLFFGSWFNLFGSPRCRFNQSLPPLAGFFMSAILQILITKLVLFL</sequence>
<feature type="transmembrane region" description="Helical" evidence="1">
    <location>
        <begin position="57"/>
        <end position="76"/>
    </location>
</feature>